<evidence type="ECO:0000313" key="11">
    <source>
        <dbReference type="Proteomes" id="UP001500102"/>
    </source>
</evidence>
<evidence type="ECO:0000313" key="10">
    <source>
        <dbReference type="EMBL" id="GAA2125821.1"/>
    </source>
</evidence>
<evidence type="ECO:0000256" key="1">
    <source>
        <dbReference type="ARBA" id="ARBA00001974"/>
    </source>
</evidence>
<feature type="compositionally biased region" description="Polar residues" evidence="6">
    <location>
        <begin position="1"/>
        <end position="16"/>
    </location>
</feature>
<dbReference type="SUPFAM" id="SSF56645">
    <property type="entry name" value="Acyl-CoA dehydrogenase NM domain-like"/>
    <property type="match status" value="1"/>
</dbReference>
<dbReference type="EMBL" id="BAAAQB010000006">
    <property type="protein sequence ID" value="GAA2125821.1"/>
    <property type="molecule type" value="Genomic_DNA"/>
</dbReference>
<dbReference type="InterPro" id="IPR009075">
    <property type="entry name" value="AcylCo_DH/oxidase_C"/>
</dbReference>
<dbReference type="Gene3D" id="2.40.110.10">
    <property type="entry name" value="Butyryl-CoA Dehydrogenase, subunit A, domain 2"/>
    <property type="match status" value="1"/>
</dbReference>
<evidence type="ECO:0000256" key="2">
    <source>
        <dbReference type="ARBA" id="ARBA00009347"/>
    </source>
</evidence>
<dbReference type="PANTHER" id="PTHR43188">
    <property type="entry name" value="ACYL-COENZYME A OXIDASE"/>
    <property type="match status" value="1"/>
</dbReference>
<feature type="domain" description="Acyl-CoA dehydrogenase/oxidase C-terminal" evidence="7">
    <location>
        <begin position="290"/>
        <end position="432"/>
    </location>
</feature>
<dbReference type="Gene3D" id="1.10.540.10">
    <property type="entry name" value="Acyl-CoA dehydrogenase/oxidase, N-terminal domain"/>
    <property type="match status" value="1"/>
</dbReference>
<comment type="caution">
    <text evidence="10">The sequence shown here is derived from an EMBL/GenBank/DDBJ whole genome shotgun (WGS) entry which is preliminary data.</text>
</comment>
<dbReference type="InterPro" id="IPR036250">
    <property type="entry name" value="AcylCo_DH-like_C"/>
</dbReference>
<dbReference type="InterPro" id="IPR013786">
    <property type="entry name" value="AcylCoA_DH/ox_N"/>
</dbReference>
<evidence type="ECO:0000256" key="4">
    <source>
        <dbReference type="ARBA" id="ARBA00022827"/>
    </source>
</evidence>
<keyword evidence="3 5" id="KW-0285">Flavoprotein</keyword>
<dbReference type="Gene3D" id="1.20.140.10">
    <property type="entry name" value="Butyryl-CoA Dehydrogenase, subunit A, domain 3"/>
    <property type="match status" value="1"/>
</dbReference>
<dbReference type="Proteomes" id="UP001500102">
    <property type="component" value="Unassembled WGS sequence"/>
</dbReference>
<feature type="region of interest" description="Disordered" evidence="6">
    <location>
        <begin position="1"/>
        <end position="55"/>
    </location>
</feature>
<feature type="domain" description="Acyl-CoA dehydrogenase/oxidase N-terminal" evidence="9">
    <location>
        <begin position="72"/>
        <end position="174"/>
    </location>
</feature>
<reference evidence="10 11" key="1">
    <citation type="journal article" date="2019" name="Int. J. Syst. Evol. Microbiol.">
        <title>The Global Catalogue of Microorganisms (GCM) 10K type strain sequencing project: providing services to taxonomists for standard genome sequencing and annotation.</title>
        <authorList>
            <consortium name="The Broad Institute Genomics Platform"/>
            <consortium name="The Broad Institute Genome Sequencing Center for Infectious Disease"/>
            <person name="Wu L."/>
            <person name="Ma J."/>
        </authorList>
    </citation>
    <scope>NUCLEOTIDE SEQUENCE [LARGE SCALE GENOMIC DNA]</scope>
    <source>
        <strain evidence="10 11">JCM 15921</strain>
    </source>
</reference>
<comment type="cofactor">
    <cofactor evidence="1 5">
        <name>FAD</name>
        <dbReference type="ChEBI" id="CHEBI:57692"/>
    </cofactor>
</comment>
<name>A0ABN2YDE2_9MICC</name>
<dbReference type="Pfam" id="PF02770">
    <property type="entry name" value="Acyl-CoA_dh_M"/>
    <property type="match status" value="1"/>
</dbReference>
<proteinExistence type="inferred from homology"/>
<evidence type="ECO:0000259" key="7">
    <source>
        <dbReference type="Pfam" id="PF00441"/>
    </source>
</evidence>
<keyword evidence="5" id="KW-0560">Oxidoreductase</keyword>
<dbReference type="SUPFAM" id="SSF47203">
    <property type="entry name" value="Acyl-CoA dehydrogenase C-terminal domain-like"/>
    <property type="match status" value="1"/>
</dbReference>
<dbReference type="PANTHER" id="PTHR43188:SF1">
    <property type="entry name" value="ACYL-COA DEHYDROGENASE"/>
    <property type="match status" value="1"/>
</dbReference>
<gene>
    <name evidence="10" type="ORF">GCM10009825_02420</name>
</gene>
<feature type="domain" description="Acyl-CoA oxidase/dehydrogenase middle" evidence="8">
    <location>
        <begin position="180"/>
        <end position="273"/>
    </location>
</feature>
<feature type="compositionally biased region" description="Polar residues" evidence="6">
    <location>
        <begin position="39"/>
        <end position="48"/>
    </location>
</feature>
<evidence type="ECO:0000256" key="3">
    <source>
        <dbReference type="ARBA" id="ARBA00022630"/>
    </source>
</evidence>
<protein>
    <submittedName>
        <fullName evidence="10">Acyl-CoA dehydrogenase family protein</fullName>
    </submittedName>
</protein>
<dbReference type="Pfam" id="PF02771">
    <property type="entry name" value="Acyl-CoA_dh_N"/>
    <property type="match status" value="1"/>
</dbReference>
<organism evidence="10 11">
    <name type="scientific">Arthrobacter humicola</name>
    <dbReference type="NCBI Taxonomy" id="409291"/>
    <lineage>
        <taxon>Bacteria</taxon>
        <taxon>Bacillati</taxon>
        <taxon>Actinomycetota</taxon>
        <taxon>Actinomycetes</taxon>
        <taxon>Micrococcales</taxon>
        <taxon>Micrococcaceae</taxon>
        <taxon>Arthrobacter</taxon>
    </lineage>
</organism>
<evidence type="ECO:0000256" key="6">
    <source>
        <dbReference type="SAM" id="MobiDB-lite"/>
    </source>
</evidence>
<evidence type="ECO:0000259" key="9">
    <source>
        <dbReference type="Pfam" id="PF02771"/>
    </source>
</evidence>
<dbReference type="Pfam" id="PF00441">
    <property type="entry name" value="Acyl-CoA_dh_1"/>
    <property type="match status" value="1"/>
</dbReference>
<sequence>MQSPGRANGQSATAESDTAESDTAESDTAESDTAESDTAESGTAQTVAAGSAAEPPFPDADLMYIVDLLPPDEQLRYQEVREFLQSRIRAASIDYWNREEFPFGLLAELGKYGLGGLQTDGTSKLFKGLMYVEVARADVSLSALVGIHNELIVGMIDQLGSEEQKARWLPGLTAFTRIGAFALTEPDHGSDIAGGLETTARLENGGWVINGAKRWIGAGTISDFALVWARDVADQHIKGFIVETDRPGYTATKIANKIGLRIMQNADIVLDEVRIPEANLLPGATDFSKANELLRDSRAWVGWQGAGIQLAAFDVARSYSLQRRQFGKELACFQLIQQQLAEILGNATASLALMAQLARIQEEGKLEMVQAAMAKSTTTRLARASVAMGRSLMGGNGISSDYEMGKLFGDAEILYTYEGSYEINSLIVARAVTGKSAFV</sequence>
<keyword evidence="11" id="KW-1185">Reference proteome</keyword>
<dbReference type="InterPro" id="IPR045008">
    <property type="entry name" value="ACX4-like"/>
</dbReference>
<comment type="similarity">
    <text evidence="2 5">Belongs to the acyl-CoA dehydrogenase family.</text>
</comment>
<accession>A0ABN2YDE2</accession>
<keyword evidence="4 5" id="KW-0274">FAD</keyword>
<evidence type="ECO:0000256" key="5">
    <source>
        <dbReference type="RuleBase" id="RU362125"/>
    </source>
</evidence>
<dbReference type="InterPro" id="IPR046373">
    <property type="entry name" value="Acyl-CoA_Oxase/DH_mid-dom_sf"/>
</dbReference>
<feature type="compositionally biased region" description="Acidic residues" evidence="6">
    <location>
        <begin position="17"/>
        <end position="38"/>
    </location>
</feature>
<dbReference type="InterPro" id="IPR037069">
    <property type="entry name" value="AcylCoA_DH/ox_N_sf"/>
</dbReference>
<dbReference type="InterPro" id="IPR006091">
    <property type="entry name" value="Acyl-CoA_Oxase/DH_mid-dom"/>
</dbReference>
<dbReference type="InterPro" id="IPR009100">
    <property type="entry name" value="AcylCoA_DH/oxidase_NM_dom_sf"/>
</dbReference>
<evidence type="ECO:0000259" key="8">
    <source>
        <dbReference type="Pfam" id="PF02770"/>
    </source>
</evidence>